<dbReference type="GeneID" id="97365376"/>
<dbReference type="PANTHER" id="PTHR35371:SF1">
    <property type="entry name" value="BLR7753 PROTEIN"/>
    <property type="match status" value="1"/>
</dbReference>
<evidence type="ECO:0000256" key="2">
    <source>
        <dbReference type="ARBA" id="ARBA00022692"/>
    </source>
</evidence>
<evidence type="ECO:0000256" key="1">
    <source>
        <dbReference type="ARBA" id="ARBA00004370"/>
    </source>
</evidence>
<reference evidence="6 7" key="1">
    <citation type="submission" date="2016-01" db="EMBL/GenBank/DDBJ databases">
        <authorList>
            <person name="Oliw E.H."/>
        </authorList>
    </citation>
    <scope>NUCLEOTIDE SEQUENCE [LARGE SCALE GENOMIC DNA]</scope>
    <source>
        <strain evidence="6 7">Kerr 14</strain>
    </source>
</reference>
<feature type="transmembrane region" description="Helical" evidence="5">
    <location>
        <begin position="71"/>
        <end position="98"/>
    </location>
</feature>
<feature type="transmembrane region" description="Helical" evidence="5">
    <location>
        <begin position="118"/>
        <end position="135"/>
    </location>
</feature>
<name>A0A1S7PDU0_AGRTU</name>
<dbReference type="PANTHER" id="PTHR35371">
    <property type="entry name" value="INNER MEMBRANE PROTEIN"/>
    <property type="match status" value="1"/>
</dbReference>
<sequence>MENLAGGNGPFVFLLALSVILLLLHICIQAMSVTREVGLAWNAGTRDARPDLKGVFAGRAQRASDNFRETYPAFVGLVLALAIVGDASGWGLTGGWIWTVARVVYIPLYLAGVPYMRSIAWVVSLVGLVLMLVALI</sequence>
<protein>
    <recommendedName>
        <fullName evidence="8">Inner membrane protein</fullName>
    </recommendedName>
</protein>
<dbReference type="GO" id="GO:0016020">
    <property type="term" value="C:membrane"/>
    <property type="evidence" value="ECO:0007669"/>
    <property type="project" value="UniProtKB-SubCell"/>
</dbReference>
<keyword evidence="4 5" id="KW-0472">Membrane</keyword>
<dbReference type="InterPro" id="IPR023352">
    <property type="entry name" value="MAPEG-like_dom_sf"/>
</dbReference>
<keyword evidence="2 5" id="KW-0812">Transmembrane</keyword>
<evidence type="ECO:0000256" key="3">
    <source>
        <dbReference type="ARBA" id="ARBA00022989"/>
    </source>
</evidence>
<dbReference type="Gene3D" id="1.20.120.550">
    <property type="entry name" value="Membrane associated eicosanoid/glutathione metabolism-like domain"/>
    <property type="match status" value="1"/>
</dbReference>
<evidence type="ECO:0000313" key="7">
    <source>
        <dbReference type="Proteomes" id="UP000191897"/>
    </source>
</evidence>
<feature type="transmembrane region" description="Helical" evidence="5">
    <location>
        <begin position="12"/>
        <end position="31"/>
    </location>
</feature>
<dbReference type="AlphaFoldDB" id="A0A1S7PDU0"/>
<organism evidence="6 7">
    <name type="scientific">Agrobacterium tumefaciens str. Kerr 14</name>
    <dbReference type="NCBI Taxonomy" id="1183424"/>
    <lineage>
        <taxon>Bacteria</taxon>
        <taxon>Pseudomonadati</taxon>
        <taxon>Pseudomonadota</taxon>
        <taxon>Alphaproteobacteria</taxon>
        <taxon>Hyphomicrobiales</taxon>
        <taxon>Rhizobiaceae</taxon>
        <taxon>Rhizobium/Agrobacterium group</taxon>
        <taxon>Agrobacterium</taxon>
        <taxon>Agrobacterium tumefaciens complex</taxon>
    </lineage>
</organism>
<accession>A0A1S7PDU0</accession>
<dbReference type="EMBL" id="FBWC01000009">
    <property type="protein sequence ID" value="CUX19612.1"/>
    <property type="molecule type" value="Genomic_DNA"/>
</dbReference>
<gene>
    <name evidence="6" type="ORF">AGR4C_Cc170083</name>
</gene>
<dbReference type="InterPro" id="IPR001129">
    <property type="entry name" value="Membr-assoc_MAPEG"/>
</dbReference>
<proteinExistence type="predicted"/>
<evidence type="ECO:0000313" key="6">
    <source>
        <dbReference type="EMBL" id="CUX19612.1"/>
    </source>
</evidence>
<dbReference type="Proteomes" id="UP000191897">
    <property type="component" value="Unassembled WGS sequence"/>
</dbReference>
<dbReference type="Pfam" id="PF01124">
    <property type="entry name" value="MAPEG"/>
    <property type="match status" value="1"/>
</dbReference>
<evidence type="ECO:0008006" key="8">
    <source>
        <dbReference type="Google" id="ProtNLM"/>
    </source>
</evidence>
<comment type="subcellular location">
    <subcellularLocation>
        <location evidence="1">Membrane</location>
    </subcellularLocation>
</comment>
<keyword evidence="3 5" id="KW-1133">Transmembrane helix</keyword>
<dbReference type="RefSeq" id="WP_003504979.1">
    <property type="nucleotide sequence ID" value="NZ_LT009730.1"/>
</dbReference>
<evidence type="ECO:0000256" key="4">
    <source>
        <dbReference type="ARBA" id="ARBA00023136"/>
    </source>
</evidence>
<evidence type="ECO:0000256" key="5">
    <source>
        <dbReference type="SAM" id="Phobius"/>
    </source>
</evidence>
<dbReference type="SUPFAM" id="SSF161084">
    <property type="entry name" value="MAPEG domain-like"/>
    <property type="match status" value="1"/>
</dbReference>